<comment type="caution">
    <text evidence="1">The sequence shown here is derived from an EMBL/GenBank/DDBJ whole genome shotgun (WGS) entry which is preliminary data.</text>
</comment>
<dbReference type="EMBL" id="CAWYQH010000079">
    <property type="protein sequence ID" value="CAK8680872.1"/>
    <property type="molecule type" value="Genomic_DNA"/>
</dbReference>
<accession>A0ABP0FR17</accession>
<proteinExistence type="predicted"/>
<sequence>MSDAEQLGPRYQSAVKDAQGRFIAPHRAIGDLGGTGHVVCVDLKAGCGDVSGPRKSFAVDLECSAITR</sequence>
<organism evidence="1 2">
    <name type="scientific">Clavelina lepadiformis</name>
    <name type="common">Light-bulb sea squirt</name>
    <name type="synonym">Ascidia lepadiformis</name>
    <dbReference type="NCBI Taxonomy" id="159417"/>
    <lineage>
        <taxon>Eukaryota</taxon>
        <taxon>Metazoa</taxon>
        <taxon>Chordata</taxon>
        <taxon>Tunicata</taxon>
        <taxon>Ascidiacea</taxon>
        <taxon>Aplousobranchia</taxon>
        <taxon>Clavelinidae</taxon>
        <taxon>Clavelina</taxon>
    </lineage>
</organism>
<evidence type="ECO:0000313" key="2">
    <source>
        <dbReference type="Proteomes" id="UP001642483"/>
    </source>
</evidence>
<gene>
    <name evidence="1" type="ORF">CVLEPA_LOCUS11110</name>
</gene>
<evidence type="ECO:0000313" key="1">
    <source>
        <dbReference type="EMBL" id="CAK8680872.1"/>
    </source>
</evidence>
<dbReference type="Proteomes" id="UP001642483">
    <property type="component" value="Unassembled WGS sequence"/>
</dbReference>
<protein>
    <submittedName>
        <fullName evidence="1">Uncharacterized protein</fullName>
    </submittedName>
</protein>
<reference evidence="1 2" key="1">
    <citation type="submission" date="2024-02" db="EMBL/GenBank/DDBJ databases">
        <authorList>
            <person name="Daric V."/>
            <person name="Darras S."/>
        </authorList>
    </citation>
    <scope>NUCLEOTIDE SEQUENCE [LARGE SCALE GENOMIC DNA]</scope>
</reference>
<keyword evidence="2" id="KW-1185">Reference proteome</keyword>
<name>A0ABP0FR17_CLALP</name>